<keyword evidence="5" id="KW-1185">Reference proteome</keyword>
<dbReference type="SUPFAM" id="SSF55469">
    <property type="entry name" value="FMN-dependent nitroreductase-like"/>
    <property type="match status" value="2"/>
</dbReference>
<dbReference type="OrthoDB" id="9814075at2"/>
<evidence type="ECO:0000256" key="2">
    <source>
        <dbReference type="ARBA" id="ARBA00023002"/>
    </source>
</evidence>
<comment type="similarity">
    <text evidence="1">Belongs to the nitroreductase family.</text>
</comment>
<dbReference type="STRING" id="1174501.SAMN05216192_12314"/>
<evidence type="ECO:0000259" key="3">
    <source>
        <dbReference type="Pfam" id="PF14512"/>
    </source>
</evidence>
<name>A0A1G8W5D3_9BACL</name>
<proteinExistence type="inferred from homology"/>
<dbReference type="RefSeq" id="WP_090716226.1">
    <property type="nucleotide sequence ID" value="NZ_CBCSKY010000023.1"/>
</dbReference>
<evidence type="ECO:0000313" key="4">
    <source>
        <dbReference type="EMBL" id="SDJ73574.1"/>
    </source>
</evidence>
<dbReference type="PANTHER" id="PTHR43673:SF10">
    <property type="entry name" value="NADH DEHYDROGENASE_NAD(P)H NITROREDUCTASE XCC3605-RELATED"/>
    <property type="match status" value="1"/>
</dbReference>
<dbReference type="GO" id="GO:0016491">
    <property type="term" value="F:oxidoreductase activity"/>
    <property type="evidence" value="ECO:0007669"/>
    <property type="project" value="UniProtKB-KW"/>
</dbReference>
<dbReference type="InterPro" id="IPR029478">
    <property type="entry name" value="TM1586_NiRdase"/>
</dbReference>
<feature type="domain" description="Putative nitroreductase TM1586" evidence="3">
    <location>
        <begin position="5"/>
        <end position="254"/>
    </location>
</feature>
<dbReference type="Pfam" id="PF14512">
    <property type="entry name" value="TM1586_NiRdase"/>
    <property type="match status" value="1"/>
</dbReference>
<dbReference type="AlphaFoldDB" id="A0A1G8W5D3"/>
<evidence type="ECO:0000313" key="5">
    <source>
        <dbReference type="Proteomes" id="UP000199050"/>
    </source>
</evidence>
<accession>A0A1G8W5D3</accession>
<evidence type="ECO:0000256" key="1">
    <source>
        <dbReference type="ARBA" id="ARBA00007118"/>
    </source>
</evidence>
<gene>
    <name evidence="4" type="ORF">SAMN05216192_12314</name>
</gene>
<dbReference type="InterPro" id="IPR000415">
    <property type="entry name" value="Nitroreductase-like"/>
</dbReference>
<organism evidence="4 5">
    <name type="scientific">Paenibacillus typhae</name>
    <dbReference type="NCBI Taxonomy" id="1174501"/>
    <lineage>
        <taxon>Bacteria</taxon>
        <taxon>Bacillati</taxon>
        <taxon>Bacillota</taxon>
        <taxon>Bacilli</taxon>
        <taxon>Bacillales</taxon>
        <taxon>Paenibacillaceae</taxon>
        <taxon>Paenibacillus</taxon>
    </lineage>
</organism>
<keyword evidence="2" id="KW-0560">Oxidoreductase</keyword>
<dbReference type="PANTHER" id="PTHR43673">
    <property type="entry name" value="NAD(P)H NITROREDUCTASE YDGI-RELATED"/>
    <property type="match status" value="1"/>
</dbReference>
<protein>
    <submittedName>
        <fullName evidence="4">Nitroreductase</fullName>
    </submittedName>
</protein>
<dbReference type="Gene3D" id="3.40.109.10">
    <property type="entry name" value="NADH Oxidase"/>
    <property type="match status" value="2"/>
</dbReference>
<sequence length="287" mass="32198">MNMAVMDIIEKRKSVRTYETTPIGENAYASIMEYLGREENLRGPFGGTARIEWVWAKGEDGDGKAVRLGAYGVIQNPQAYLVGVGRNDQKALLEFGYIFHKLILYATGLGLGTCWIGGTFSRKSFARELELHPGEIIPCITPLGYPREKQRLLDATMRYVVKADQKKPWRELYYDSGFGQLLAPESAGRLAAALEMVRLGPSASNKQPWRAVLSADRQQVHFYLQHTPNYSGNKLGFEMQRIDIGIAACNFELACRELGIQGAWTVHDPQLGAIDQHTEYMLSYKLS</sequence>
<reference evidence="5" key="1">
    <citation type="submission" date="2016-10" db="EMBL/GenBank/DDBJ databases">
        <authorList>
            <person name="Varghese N."/>
            <person name="Submissions S."/>
        </authorList>
    </citation>
    <scope>NUCLEOTIDE SEQUENCE [LARGE SCALE GENOMIC DNA]</scope>
    <source>
        <strain evidence="5">CGMCC 1.11012</strain>
    </source>
</reference>
<dbReference type="EMBL" id="FNDX01000023">
    <property type="protein sequence ID" value="SDJ73574.1"/>
    <property type="molecule type" value="Genomic_DNA"/>
</dbReference>
<dbReference type="Proteomes" id="UP000199050">
    <property type="component" value="Unassembled WGS sequence"/>
</dbReference>